<dbReference type="AlphaFoldDB" id="A0AAV5L093"/>
<dbReference type="EMBL" id="BPVZ01000088">
    <property type="protein sequence ID" value="GKV30658.1"/>
    <property type="molecule type" value="Genomic_DNA"/>
</dbReference>
<gene>
    <name evidence="1" type="ORF">SLEP1_g39447</name>
</gene>
<comment type="caution">
    <text evidence="1">The sequence shown here is derived from an EMBL/GenBank/DDBJ whole genome shotgun (WGS) entry which is preliminary data.</text>
</comment>
<reference evidence="1 2" key="1">
    <citation type="journal article" date="2021" name="Commun. Biol.">
        <title>The genome of Shorea leprosula (Dipterocarpaceae) highlights the ecological relevance of drought in aseasonal tropical rainforests.</title>
        <authorList>
            <person name="Ng K.K.S."/>
            <person name="Kobayashi M.J."/>
            <person name="Fawcett J.A."/>
            <person name="Hatakeyama M."/>
            <person name="Paape T."/>
            <person name="Ng C.H."/>
            <person name="Ang C.C."/>
            <person name="Tnah L.H."/>
            <person name="Lee C.T."/>
            <person name="Nishiyama T."/>
            <person name="Sese J."/>
            <person name="O'Brien M.J."/>
            <person name="Copetti D."/>
            <person name="Mohd Noor M.I."/>
            <person name="Ong R.C."/>
            <person name="Putra M."/>
            <person name="Sireger I.Z."/>
            <person name="Indrioko S."/>
            <person name="Kosugi Y."/>
            <person name="Izuno A."/>
            <person name="Isagi Y."/>
            <person name="Lee S.L."/>
            <person name="Shimizu K.K."/>
        </authorList>
    </citation>
    <scope>NUCLEOTIDE SEQUENCE [LARGE SCALE GENOMIC DNA]</scope>
    <source>
        <strain evidence="1">214</strain>
    </source>
</reference>
<protein>
    <submittedName>
        <fullName evidence="1">Uncharacterized protein</fullName>
    </submittedName>
</protein>
<evidence type="ECO:0000313" key="1">
    <source>
        <dbReference type="EMBL" id="GKV30658.1"/>
    </source>
</evidence>
<keyword evidence="2" id="KW-1185">Reference proteome</keyword>
<dbReference type="Proteomes" id="UP001054252">
    <property type="component" value="Unassembled WGS sequence"/>
</dbReference>
<name>A0AAV5L093_9ROSI</name>
<proteinExistence type="predicted"/>
<dbReference type="PROSITE" id="PS51257">
    <property type="entry name" value="PROKAR_LIPOPROTEIN"/>
    <property type="match status" value="1"/>
</dbReference>
<sequence>MTWKGHPPMWSVTCLTRGNQLLVKVAITINVGSSCGSLPPPKAKPPKDMASFFLLMATGVARHFREHGRERRMTHYGPKILADLEVAQSVACWRTVFSGLVCMQYPEQTRDLFCAPQESFIMVMRRSQVLWDKQFHENNRIEAIPSERVNNEGTCIVKHMTC</sequence>
<evidence type="ECO:0000313" key="2">
    <source>
        <dbReference type="Proteomes" id="UP001054252"/>
    </source>
</evidence>
<organism evidence="1 2">
    <name type="scientific">Rubroshorea leprosula</name>
    <dbReference type="NCBI Taxonomy" id="152421"/>
    <lineage>
        <taxon>Eukaryota</taxon>
        <taxon>Viridiplantae</taxon>
        <taxon>Streptophyta</taxon>
        <taxon>Embryophyta</taxon>
        <taxon>Tracheophyta</taxon>
        <taxon>Spermatophyta</taxon>
        <taxon>Magnoliopsida</taxon>
        <taxon>eudicotyledons</taxon>
        <taxon>Gunneridae</taxon>
        <taxon>Pentapetalae</taxon>
        <taxon>rosids</taxon>
        <taxon>malvids</taxon>
        <taxon>Malvales</taxon>
        <taxon>Dipterocarpaceae</taxon>
        <taxon>Rubroshorea</taxon>
    </lineage>
</organism>
<accession>A0AAV5L093</accession>